<feature type="transmembrane region" description="Helical" evidence="9">
    <location>
        <begin position="142"/>
        <end position="160"/>
    </location>
</feature>
<dbReference type="OrthoDB" id="2085311at2"/>
<evidence type="ECO:0000256" key="8">
    <source>
        <dbReference type="ARBA" id="ARBA00038436"/>
    </source>
</evidence>
<dbReference type="Proteomes" id="UP000294739">
    <property type="component" value="Unassembled WGS sequence"/>
</dbReference>
<evidence type="ECO:0000256" key="4">
    <source>
        <dbReference type="ARBA" id="ARBA00022519"/>
    </source>
</evidence>
<dbReference type="RefSeq" id="WP_131890011.1">
    <property type="nucleotide sequence ID" value="NZ_SMKZ01000001.1"/>
</dbReference>
<dbReference type="GO" id="GO:0022857">
    <property type="term" value="F:transmembrane transporter activity"/>
    <property type="evidence" value="ECO:0007669"/>
    <property type="project" value="TreeGrafter"/>
</dbReference>
<dbReference type="GO" id="GO:0005886">
    <property type="term" value="C:plasma membrane"/>
    <property type="evidence" value="ECO:0007669"/>
    <property type="project" value="UniProtKB-SubCell"/>
</dbReference>
<evidence type="ECO:0000256" key="3">
    <source>
        <dbReference type="ARBA" id="ARBA00022475"/>
    </source>
</evidence>
<evidence type="ECO:0000259" key="10">
    <source>
        <dbReference type="Pfam" id="PF04290"/>
    </source>
</evidence>
<protein>
    <submittedName>
        <fullName evidence="11">TRAP transporter small permease</fullName>
    </submittedName>
</protein>
<evidence type="ECO:0000256" key="7">
    <source>
        <dbReference type="ARBA" id="ARBA00023136"/>
    </source>
</evidence>
<evidence type="ECO:0000256" key="6">
    <source>
        <dbReference type="ARBA" id="ARBA00022989"/>
    </source>
</evidence>
<keyword evidence="2" id="KW-0813">Transport</keyword>
<feature type="transmembrane region" description="Helical" evidence="9">
    <location>
        <begin position="63"/>
        <end position="81"/>
    </location>
</feature>
<name>A0A4R5DNH2_9ACTN</name>
<evidence type="ECO:0000313" key="11">
    <source>
        <dbReference type="EMBL" id="TDE15876.1"/>
    </source>
</evidence>
<keyword evidence="7 9" id="KW-0472">Membrane</keyword>
<organism evidence="11 12">
    <name type="scientific">Jiangella asiatica</name>
    <dbReference type="NCBI Taxonomy" id="2530372"/>
    <lineage>
        <taxon>Bacteria</taxon>
        <taxon>Bacillati</taxon>
        <taxon>Actinomycetota</taxon>
        <taxon>Actinomycetes</taxon>
        <taxon>Jiangellales</taxon>
        <taxon>Jiangellaceae</taxon>
        <taxon>Jiangella</taxon>
    </lineage>
</organism>
<evidence type="ECO:0000256" key="9">
    <source>
        <dbReference type="SAM" id="Phobius"/>
    </source>
</evidence>
<dbReference type="InterPro" id="IPR007387">
    <property type="entry name" value="TRAP_DctQ"/>
</dbReference>
<evidence type="ECO:0000313" key="12">
    <source>
        <dbReference type="Proteomes" id="UP000294739"/>
    </source>
</evidence>
<evidence type="ECO:0000256" key="5">
    <source>
        <dbReference type="ARBA" id="ARBA00022692"/>
    </source>
</evidence>
<dbReference type="Pfam" id="PF04290">
    <property type="entry name" value="DctQ"/>
    <property type="match status" value="1"/>
</dbReference>
<dbReference type="PANTHER" id="PTHR35011:SF2">
    <property type="entry name" value="2,3-DIKETO-L-GULONATE TRAP TRANSPORTER SMALL PERMEASE PROTEIN YIAM"/>
    <property type="match status" value="1"/>
</dbReference>
<evidence type="ECO:0000256" key="2">
    <source>
        <dbReference type="ARBA" id="ARBA00022448"/>
    </source>
</evidence>
<proteinExistence type="inferred from homology"/>
<feature type="domain" description="Tripartite ATP-independent periplasmic transporters DctQ component" evidence="10">
    <location>
        <begin position="40"/>
        <end position="167"/>
    </location>
</feature>
<keyword evidence="3" id="KW-1003">Cell membrane</keyword>
<comment type="caution">
    <text evidence="11">The sequence shown here is derived from an EMBL/GenBank/DDBJ whole genome shotgun (WGS) entry which is preliminary data.</text>
</comment>
<sequence>MPTTTRPGTVRHAVDRVSRFLDLVQRVLVTSIVVILSASALLLLWQVFDRLVLGQGQNWIEEYARLSLVWMTFLGAAALLREHRHLTVEYVVDKFPAPLRRWFGLAVDAAVLALLTVLLLQIPAVWASSSVLVSPSLGIPRTTLALAAFISYGIGAAYCLESIVRRVLDMDPVRRIATDDATETSGI</sequence>
<comment type="similarity">
    <text evidence="8">Belongs to the TRAP transporter small permease family.</text>
</comment>
<comment type="subcellular location">
    <subcellularLocation>
        <location evidence="1">Cell inner membrane</location>
        <topology evidence="1">Multi-pass membrane protein</topology>
    </subcellularLocation>
</comment>
<keyword evidence="5 9" id="KW-0812">Transmembrane</keyword>
<dbReference type="GO" id="GO:0015740">
    <property type="term" value="P:C4-dicarboxylate transport"/>
    <property type="evidence" value="ECO:0007669"/>
    <property type="project" value="TreeGrafter"/>
</dbReference>
<accession>A0A4R5DNH2</accession>
<keyword evidence="4" id="KW-0997">Cell inner membrane</keyword>
<gene>
    <name evidence="11" type="ORF">E1269_00845</name>
</gene>
<keyword evidence="12" id="KW-1185">Reference proteome</keyword>
<dbReference type="PANTHER" id="PTHR35011">
    <property type="entry name" value="2,3-DIKETO-L-GULONATE TRAP TRANSPORTER SMALL PERMEASE PROTEIN YIAM"/>
    <property type="match status" value="1"/>
</dbReference>
<evidence type="ECO:0000256" key="1">
    <source>
        <dbReference type="ARBA" id="ARBA00004429"/>
    </source>
</evidence>
<dbReference type="InterPro" id="IPR055348">
    <property type="entry name" value="DctQ"/>
</dbReference>
<dbReference type="EMBL" id="SMKZ01000001">
    <property type="protein sequence ID" value="TDE15876.1"/>
    <property type="molecule type" value="Genomic_DNA"/>
</dbReference>
<keyword evidence="6 9" id="KW-1133">Transmembrane helix</keyword>
<dbReference type="InParanoid" id="A0A4R5DNH2"/>
<feature type="transmembrane region" description="Helical" evidence="9">
    <location>
        <begin position="27"/>
        <end position="48"/>
    </location>
</feature>
<feature type="transmembrane region" description="Helical" evidence="9">
    <location>
        <begin position="102"/>
        <end position="122"/>
    </location>
</feature>
<reference evidence="11 12" key="1">
    <citation type="submission" date="2019-03" db="EMBL/GenBank/DDBJ databases">
        <title>Draft genome sequences of novel Actinobacteria.</title>
        <authorList>
            <person name="Sahin N."/>
            <person name="Ay H."/>
            <person name="Saygin H."/>
        </authorList>
    </citation>
    <scope>NUCLEOTIDE SEQUENCE [LARGE SCALE GENOMIC DNA]</scope>
    <source>
        <strain evidence="11 12">5K138</strain>
    </source>
</reference>
<dbReference type="AlphaFoldDB" id="A0A4R5DNH2"/>